<organism evidence="1 2">
    <name type="scientific">Rhizophagus irregularis</name>
    <dbReference type="NCBI Taxonomy" id="588596"/>
    <lineage>
        <taxon>Eukaryota</taxon>
        <taxon>Fungi</taxon>
        <taxon>Fungi incertae sedis</taxon>
        <taxon>Mucoromycota</taxon>
        <taxon>Glomeromycotina</taxon>
        <taxon>Glomeromycetes</taxon>
        <taxon>Glomerales</taxon>
        <taxon>Glomeraceae</taxon>
        <taxon>Rhizophagus</taxon>
    </lineage>
</organism>
<accession>A0A915ZNQ1</accession>
<reference evidence="1" key="1">
    <citation type="submission" date="2020-05" db="EMBL/GenBank/DDBJ databases">
        <authorList>
            <person name="Rincon C."/>
            <person name="Sanders R I."/>
            <person name="Robbins C."/>
            <person name="Chaturvedi A."/>
        </authorList>
    </citation>
    <scope>NUCLEOTIDE SEQUENCE</scope>
    <source>
        <strain evidence="1">CHB12</strain>
    </source>
</reference>
<dbReference type="OrthoDB" id="2963168at2759"/>
<evidence type="ECO:0008006" key="3">
    <source>
        <dbReference type="Google" id="ProtNLM"/>
    </source>
</evidence>
<name>A0A915ZNQ1_9GLOM</name>
<dbReference type="Proteomes" id="UP000684084">
    <property type="component" value="Unassembled WGS sequence"/>
</dbReference>
<sequence length="307" mass="34785">MSWTNDIRVVVGLDFGTTYSGFTYCHVSNKNLRTHDIWPGDMSELKANTVLLYDDELKKVEQWGKPALSKRPNRRRAENKPVKLFKLHLGNLQEHLKPKLLVDYKKAITDYLREIGKLTKETVTKSWPGIDFLENVLLVLTVPAEYSDKSKATLRECAFDANLIGSKFSEKLQFTTEPEAAAAYCMETILKEHDLDISGTKFMIVDCGDLDEVSPALAQYVTGDVRESLEEAAWLIKLDYETMKSMFDPVIDRIIGTLEIDLPDPHLGCNRFVTFGLKFGGMEITATAKNDLNGQNFQISFDIETEN</sequence>
<dbReference type="AlphaFoldDB" id="A0A915ZNQ1"/>
<gene>
    <name evidence="1" type="ORF">CHRIB12_LOCUS17465</name>
</gene>
<proteinExistence type="predicted"/>
<dbReference type="PANTHER" id="PTHR14187">
    <property type="entry name" value="ALPHA KINASE/ELONGATION FACTOR 2 KINASE"/>
    <property type="match status" value="1"/>
</dbReference>
<dbReference type="PANTHER" id="PTHR14187:SF5">
    <property type="entry name" value="HEAT SHOCK 70 KDA PROTEIN 12A"/>
    <property type="match status" value="1"/>
</dbReference>
<evidence type="ECO:0000313" key="1">
    <source>
        <dbReference type="EMBL" id="CAB5381341.1"/>
    </source>
</evidence>
<evidence type="ECO:0000313" key="2">
    <source>
        <dbReference type="Proteomes" id="UP000684084"/>
    </source>
</evidence>
<dbReference type="EMBL" id="CAGKOT010000044">
    <property type="protein sequence ID" value="CAB5381341.1"/>
    <property type="molecule type" value="Genomic_DNA"/>
</dbReference>
<comment type="caution">
    <text evidence="1">The sequence shown here is derived from an EMBL/GenBank/DDBJ whole genome shotgun (WGS) entry which is preliminary data.</text>
</comment>
<protein>
    <recommendedName>
        <fullName evidence="3">Hsp70 family protein</fullName>
    </recommendedName>
</protein>